<dbReference type="EMBL" id="CP015439">
    <property type="protein sequence ID" value="ANB62144.1"/>
    <property type="molecule type" value="Genomic_DNA"/>
</dbReference>
<dbReference type="AlphaFoldDB" id="A0A167TSG4"/>
<geneLocation type="plasmid" evidence="2">
    <name>pdsm15939_1</name>
</geneLocation>
<dbReference type="RefSeq" id="WP_179946302.1">
    <property type="nucleotide sequence ID" value="NZ_CP015439.1"/>
</dbReference>
<keyword evidence="1" id="KW-0614">Plasmid</keyword>
<dbReference type="Proteomes" id="UP000076865">
    <property type="component" value="Plasmid pDSM15939_1"/>
</dbReference>
<dbReference type="KEGG" id="aamy:GFC30_2997"/>
<sequence length="80" mass="9278">MKNTKYPVTAKHTHGLLDINKNEKVCDEFCRKIFFGTPKMPRNLDISTFLEGGMVMKELKIDELISINFAENTDVFFYIS</sequence>
<dbReference type="PATRIC" id="fig|294699.3.peg.3092"/>
<name>A0A167TSG4_9BACL</name>
<protein>
    <submittedName>
        <fullName evidence="1">Uncharacterized protein</fullName>
    </submittedName>
</protein>
<proteinExistence type="predicted"/>
<reference evidence="1 2" key="1">
    <citation type="journal article" date="2006" name="Syst. Appl. Microbiol.">
        <title>Anoxybacillus amylolyticus sp. nov., a thermophilic amylase producing bacterium isolated from Mount Rittmann (Antarctica).</title>
        <authorList>
            <person name="Poli A."/>
            <person name="Esposito E."/>
            <person name="Lama L."/>
            <person name="Orlando P."/>
            <person name="Nicolaus G."/>
            <person name="de Appolonia F."/>
            <person name="Gambacorta A."/>
            <person name="Nicolaus B."/>
        </authorList>
    </citation>
    <scope>NUCLEOTIDE SEQUENCE [LARGE SCALE GENOMIC DNA]</scope>
    <source>
        <strain evidence="1 2">DSM 15939</strain>
        <plasmid evidence="2">Plasmid pdsm15939_1</plasmid>
    </source>
</reference>
<gene>
    <name evidence="1" type="ORF">GFC30_2997</name>
</gene>
<accession>A0A167TSG4</accession>
<organism evidence="1 2">
    <name type="scientific">Anoxybacteroides amylolyticum</name>
    <dbReference type="NCBI Taxonomy" id="294699"/>
    <lineage>
        <taxon>Bacteria</taxon>
        <taxon>Bacillati</taxon>
        <taxon>Bacillota</taxon>
        <taxon>Bacilli</taxon>
        <taxon>Bacillales</taxon>
        <taxon>Anoxybacillaceae</taxon>
        <taxon>Anoxybacteroides</taxon>
    </lineage>
</organism>
<keyword evidence="2" id="KW-1185">Reference proteome</keyword>
<evidence type="ECO:0000313" key="2">
    <source>
        <dbReference type="Proteomes" id="UP000076865"/>
    </source>
</evidence>
<evidence type="ECO:0000313" key="1">
    <source>
        <dbReference type="EMBL" id="ANB62144.1"/>
    </source>
</evidence>